<dbReference type="EMBL" id="JAGIZA010000005">
    <property type="protein sequence ID" value="MBP0493218.1"/>
    <property type="molecule type" value="Genomic_DNA"/>
</dbReference>
<dbReference type="Proteomes" id="UP000677537">
    <property type="component" value="Unassembled WGS sequence"/>
</dbReference>
<dbReference type="InterPro" id="IPR036291">
    <property type="entry name" value="NAD(P)-bd_dom_sf"/>
</dbReference>
<reference evidence="4" key="1">
    <citation type="submission" date="2021-03" db="EMBL/GenBank/DDBJ databases">
        <authorList>
            <person name="So Y."/>
        </authorList>
    </citation>
    <scope>NUCLEOTIDE SEQUENCE</scope>
    <source>
        <strain evidence="4">SG15</strain>
    </source>
</reference>
<keyword evidence="2" id="KW-0520">NAD</keyword>
<protein>
    <submittedName>
        <fullName evidence="4">Glyoxylate/hydroxypyruvate reductase A</fullName>
    </submittedName>
</protein>
<dbReference type="Gene3D" id="3.40.50.720">
    <property type="entry name" value="NAD(P)-binding Rossmann-like Domain"/>
    <property type="match status" value="2"/>
</dbReference>
<sequence length="310" mass="33584">MLVVKAPGTRYMKQWCDHLSHLVPGLEIRPGTDEVPPEKVRYALTWEPPSGWLASLPNLEMVVSIGAGVDHITRDPQWPRHLPLVRMGGAEIGQRMGEYVAWACLHLLRLGRTYAVQQAEARWNYVNPEFTAEDLTVGIMGMGTLGAQVVPMLGGLGYSVVGWSRSRKNVAGAESFAGPEEFDAFIRRSNVLVCLLPSTPETTGIINAELLAKLPEGAAVVNAGRGPHLVVPDLVAALDSGHLSGAVLDVFEPEPLAADSPLWAHPKVTVTPHVASVARVKDRARFVADVITEFEAGRPVPNLYDPARGY</sequence>
<dbReference type="AlphaFoldDB" id="A0A940MSE9"/>
<dbReference type="Pfam" id="PF02826">
    <property type="entry name" value="2-Hacid_dh_C"/>
    <property type="match status" value="1"/>
</dbReference>
<dbReference type="RefSeq" id="WP_209373353.1">
    <property type="nucleotide sequence ID" value="NZ_JAGIZA010000005.1"/>
</dbReference>
<accession>A0A940MSE9</accession>
<evidence type="ECO:0000313" key="4">
    <source>
        <dbReference type="EMBL" id="MBP0493218.1"/>
    </source>
</evidence>
<keyword evidence="1" id="KW-0560">Oxidoreductase</keyword>
<dbReference type="SUPFAM" id="SSF51735">
    <property type="entry name" value="NAD(P)-binding Rossmann-fold domains"/>
    <property type="match status" value="1"/>
</dbReference>
<evidence type="ECO:0000256" key="2">
    <source>
        <dbReference type="ARBA" id="ARBA00023027"/>
    </source>
</evidence>
<dbReference type="InterPro" id="IPR006140">
    <property type="entry name" value="D-isomer_DH_NAD-bd"/>
</dbReference>
<keyword evidence="5" id="KW-1185">Reference proteome</keyword>
<evidence type="ECO:0000259" key="3">
    <source>
        <dbReference type="Pfam" id="PF02826"/>
    </source>
</evidence>
<evidence type="ECO:0000256" key="1">
    <source>
        <dbReference type="ARBA" id="ARBA00023002"/>
    </source>
</evidence>
<dbReference type="GO" id="GO:0016491">
    <property type="term" value="F:oxidoreductase activity"/>
    <property type="evidence" value="ECO:0007669"/>
    <property type="project" value="UniProtKB-KW"/>
</dbReference>
<comment type="caution">
    <text evidence="4">The sequence shown here is derived from an EMBL/GenBank/DDBJ whole genome shotgun (WGS) entry which is preliminary data.</text>
</comment>
<organism evidence="4 5">
    <name type="scientific">Roseomonas indoligenes</name>
    <dbReference type="NCBI Taxonomy" id="2820811"/>
    <lineage>
        <taxon>Bacteria</taxon>
        <taxon>Pseudomonadati</taxon>
        <taxon>Pseudomonadota</taxon>
        <taxon>Alphaproteobacteria</taxon>
        <taxon>Acetobacterales</taxon>
        <taxon>Roseomonadaceae</taxon>
        <taxon>Roseomonas</taxon>
    </lineage>
</organism>
<feature type="domain" description="D-isomer specific 2-hydroxyacid dehydrogenase NAD-binding" evidence="3">
    <location>
        <begin position="103"/>
        <end position="275"/>
    </location>
</feature>
<dbReference type="PANTHER" id="PTHR43333:SF1">
    <property type="entry name" value="D-ISOMER SPECIFIC 2-HYDROXYACID DEHYDROGENASE NAD-BINDING DOMAIN-CONTAINING PROTEIN"/>
    <property type="match status" value="1"/>
</dbReference>
<gene>
    <name evidence="4" type="ORF">J5Y10_10570</name>
</gene>
<evidence type="ECO:0000313" key="5">
    <source>
        <dbReference type="Proteomes" id="UP000677537"/>
    </source>
</evidence>
<name>A0A940MSE9_9PROT</name>
<dbReference type="PANTHER" id="PTHR43333">
    <property type="entry name" value="2-HACID_DH_C DOMAIN-CONTAINING PROTEIN"/>
    <property type="match status" value="1"/>
</dbReference>
<dbReference type="GO" id="GO:0051287">
    <property type="term" value="F:NAD binding"/>
    <property type="evidence" value="ECO:0007669"/>
    <property type="project" value="InterPro"/>
</dbReference>
<proteinExistence type="predicted"/>
<dbReference type="CDD" id="cd12164">
    <property type="entry name" value="GDH_like_2"/>
    <property type="match status" value="1"/>
</dbReference>